<feature type="transmembrane region" description="Helical" evidence="8">
    <location>
        <begin position="183"/>
        <end position="201"/>
    </location>
</feature>
<gene>
    <name evidence="9" type="ORF">AWH49_06360</name>
</gene>
<keyword evidence="7 8" id="KW-0472">Membrane</keyword>
<feature type="transmembrane region" description="Helical" evidence="8">
    <location>
        <begin position="45"/>
        <end position="64"/>
    </location>
</feature>
<dbReference type="GO" id="GO:0005886">
    <property type="term" value="C:plasma membrane"/>
    <property type="evidence" value="ECO:0007669"/>
    <property type="project" value="UniProtKB-SubCell"/>
</dbReference>
<dbReference type="PROSITE" id="PS01303">
    <property type="entry name" value="BCCT"/>
    <property type="match status" value="1"/>
</dbReference>
<proteinExistence type="inferred from homology"/>
<keyword evidence="4" id="KW-1003">Cell membrane</keyword>
<comment type="subcellular location">
    <subcellularLocation>
        <location evidence="1">Cell membrane</location>
        <topology evidence="1">Multi-pass membrane protein</topology>
    </subcellularLocation>
</comment>
<feature type="transmembrane region" description="Helical" evidence="8">
    <location>
        <begin position="310"/>
        <end position="328"/>
    </location>
</feature>
<feature type="transmembrane region" description="Helical" evidence="8">
    <location>
        <begin position="436"/>
        <end position="454"/>
    </location>
</feature>
<feature type="transmembrane region" description="Helical" evidence="8">
    <location>
        <begin position="255"/>
        <end position="278"/>
    </location>
</feature>
<dbReference type="PANTHER" id="PTHR30047:SF7">
    <property type="entry name" value="HIGH-AFFINITY CHOLINE TRANSPORT PROTEIN"/>
    <property type="match status" value="1"/>
</dbReference>
<feature type="transmembrane region" description="Helical" evidence="8">
    <location>
        <begin position="133"/>
        <end position="156"/>
    </location>
</feature>
<evidence type="ECO:0000256" key="4">
    <source>
        <dbReference type="ARBA" id="ARBA00022475"/>
    </source>
</evidence>
<evidence type="ECO:0000256" key="2">
    <source>
        <dbReference type="ARBA" id="ARBA00005658"/>
    </source>
</evidence>
<dbReference type="RefSeq" id="WP_063964337.1">
    <property type="nucleotide sequence ID" value="NZ_JBCNAN010000047.1"/>
</dbReference>
<sequence>MKKLTPVFIISSVMTLIFIIWGALVPGNLSAVTSTIQTFLQGNFGWLYLTAATVFLVFLLYLAFSRYGQIRLGKDTDRPEFSTFTWLAMVFSAGMGIGLVFWGAAEPISHFHNPPFGKSESAESAALAMRYSFFHWGFHAWAIYAITGLAIAYFAFRKGASQVPSEILRPILGNKVEGGLGRAINIIFIMATVFAISGPLGMGATQISGGISYLTGIQNNFTTQVIVIGVVTVLFILSAQTGLERGIKYLSNTNVILAIFLMIFVFFAGPTTFIMNVFTSSFGDYIQNLPNMSLNQRPFEQSSWFQDWTVFYWAWWVAAAPFAGSFIARVSKGRTVREFVLGVLIVPTVFGILWFSIFGGTAISLEMFDHFGVKEIMDNQGVEVALFTILQGLPFGTVISFLGIILIGTFFITTADSGTFVLAMQSSNGNLNPSNSMKFTWGILQSLTAIVLLWSGGLGAIVSALIIIGFPLVIILLLTVFSLLKSFKNETDEKNLNEEKEKVS</sequence>
<comment type="similarity">
    <text evidence="2">Belongs to the BCCT transporter (TC 2.A.15) family.</text>
</comment>
<evidence type="ECO:0000256" key="6">
    <source>
        <dbReference type="ARBA" id="ARBA00022989"/>
    </source>
</evidence>
<name>A0A177LC57_9BACI</name>
<feature type="transmembrane region" description="Helical" evidence="8">
    <location>
        <begin position="385"/>
        <end position="415"/>
    </location>
</feature>
<evidence type="ECO:0000313" key="10">
    <source>
        <dbReference type="Proteomes" id="UP000076935"/>
    </source>
</evidence>
<evidence type="ECO:0000256" key="5">
    <source>
        <dbReference type="ARBA" id="ARBA00022692"/>
    </source>
</evidence>
<feature type="transmembrane region" description="Helical" evidence="8">
    <location>
        <begin position="221"/>
        <end position="243"/>
    </location>
</feature>
<dbReference type="EMBL" id="LQWY01000002">
    <property type="protein sequence ID" value="OAH63173.1"/>
    <property type="molecule type" value="Genomic_DNA"/>
</dbReference>
<reference evidence="9 10" key="1">
    <citation type="submission" date="2016-01" db="EMBL/GenBank/DDBJ databases">
        <title>Investigation of taxonomic status of Bacillus aminovorans.</title>
        <authorList>
            <person name="Verma A."/>
            <person name="Pal Y."/>
            <person name="Krishnamurthi S."/>
        </authorList>
    </citation>
    <scope>NUCLEOTIDE SEQUENCE [LARGE SCALE GENOMIC DNA]</scope>
    <source>
        <strain evidence="9 10">DSM 1314</strain>
    </source>
</reference>
<dbReference type="InterPro" id="IPR018093">
    <property type="entry name" value="BCCT_CS"/>
</dbReference>
<feature type="transmembrane region" description="Helical" evidence="8">
    <location>
        <begin position="460"/>
        <end position="484"/>
    </location>
</feature>
<dbReference type="AlphaFoldDB" id="A0A177LC57"/>
<evidence type="ECO:0000256" key="8">
    <source>
        <dbReference type="SAM" id="Phobius"/>
    </source>
</evidence>
<evidence type="ECO:0000256" key="3">
    <source>
        <dbReference type="ARBA" id="ARBA00022448"/>
    </source>
</evidence>
<dbReference type="PANTHER" id="PTHR30047">
    <property type="entry name" value="HIGH-AFFINITY CHOLINE TRANSPORT PROTEIN-RELATED"/>
    <property type="match status" value="1"/>
</dbReference>
<feature type="transmembrane region" description="Helical" evidence="8">
    <location>
        <begin position="7"/>
        <end position="25"/>
    </location>
</feature>
<dbReference type="NCBIfam" id="TIGR00842">
    <property type="entry name" value="bcct"/>
    <property type="match status" value="1"/>
</dbReference>
<comment type="caution">
    <text evidence="9">The sequence shown here is derived from an EMBL/GenBank/DDBJ whole genome shotgun (WGS) entry which is preliminary data.</text>
</comment>
<feature type="transmembrane region" description="Helical" evidence="8">
    <location>
        <begin position="340"/>
        <end position="365"/>
    </location>
</feature>
<dbReference type="GO" id="GO:0022857">
    <property type="term" value="F:transmembrane transporter activity"/>
    <property type="evidence" value="ECO:0007669"/>
    <property type="project" value="InterPro"/>
</dbReference>
<dbReference type="Proteomes" id="UP000076935">
    <property type="component" value="Unassembled WGS sequence"/>
</dbReference>
<keyword evidence="6 8" id="KW-1133">Transmembrane helix</keyword>
<feature type="transmembrane region" description="Helical" evidence="8">
    <location>
        <begin position="84"/>
        <end position="105"/>
    </location>
</feature>
<evidence type="ECO:0000313" key="9">
    <source>
        <dbReference type="EMBL" id="OAH63173.1"/>
    </source>
</evidence>
<evidence type="ECO:0000256" key="7">
    <source>
        <dbReference type="ARBA" id="ARBA00023136"/>
    </source>
</evidence>
<organism evidence="9 10">
    <name type="scientific">Domibacillus aminovorans</name>
    <dbReference type="NCBI Taxonomy" id="29332"/>
    <lineage>
        <taxon>Bacteria</taxon>
        <taxon>Bacillati</taxon>
        <taxon>Bacillota</taxon>
        <taxon>Bacilli</taxon>
        <taxon>Bacillales</taxon>
        <taxon>Bacillaceae</taxon>
        <taxon>Domibacillus</taxon>
    </lineage>
</organism>
<protein>
    <submittedName>
        <fullName evidence="9">Glycine/betaine ABC transporter permease</fullName>
    </submittedName>
</protein>
<keyword evidence="10" id="KW-1185">Reference proteome</keyword>
<dbReference type="Pfam" id="PF02028">
    <property type="entry name" value="BCCT"/>
    <property type="match status" value="1"/>
</dbReference>
<keyword evidence="5 8" id="KW-0812">Transmembrane</keyword>
<dbReference type="InterPro" id="IPR000060">
    <property type="entry name" value="BCCT_transptr"/>
</dbReference>
<accession>A0A177LC57</accession>
<keyword evidence="3" id="KW-0813">Transport</keyword>
<evidence type="ECO:0000256" key="1">
    <source>
        <dbReference type="ARBA" id="ARBA00004651"/>
    </source>
</evidence>